<keyword evidence="13" id="KW-1185">Reference proteome</keyword>
<feature type="active site" evidence="9">
    <location>
        <position position="177"/>
    </location>
</feature>
<dbReference type="PANTHER" id="PTHR11922">
    <property type="entry name" value="GMP SYNTHASE-RELATED"/>
    <property type="match status" value="1"/>
</dbReference>
<dbReference type="EC" id="6.3.5.2" evidence="9"/>
<dbReference type="NCBIfam" id="NF000848">
    <property type="entry name" value="PRK00074.1"/>
    <property type="match status" value="1"/>
</dbReference>
<evidence type="ECO:0000256" key="10">
    <source>
        <dbReference type="PROSITE-ProRule" id="PRU00886"/>
    </source>
</evidence>
<keyword evidence="4 9" id="KW-0547">Nucleotide-binding</keyword>
<sequence>MTMQDVQKIIVLDYGSQYNQLISRRIREFGVFSELKSHRITAQEVREMAPIGIVLSGGPNSVYAENSFDIDPEIFELGIPILGICYGMQLITHKLGGKVVPAGQAGNREYGQSTLRLQTSSELFTDTPDEQLVLMSHGDAVTEIPTDFHLVGLSSDCPFAAMENSQKKIYGIQFHPEVRHSEYGNDILKNFAINICGAKGDWTMENFIDSEIEKIRQIVGDKKVLLGLSGGVDSSVVGVLLQRAIGDQLTCIFVDHGLLRKNEGDQVMEMLGGKFGLNIIRVDAAKRFLDLLSGVADPEKKRKIIGNEFIYVFDDEASKLTDVDFLAQGTLYTDIIESGTETAQTIKSHHNVGGLPDDMQFKLIEPLDTLFKDEVRTLGTALGMPDDIVWRQPFPGPGLAIRVMGEITEEKLMTVRESDAILREEIAKAGLDRDVWQYFTVNTGVRSVGVMGDGRTYDYTIAIRAITSIDGMTADFAKLPWEVLQKISVRIVNEVDHVNRIVYDITSKPPATVEWE</sequence>
<dbReference type="GO" id="GO:0005829">
    <property type="term" value="C:cytosol"/>
    <property type="evidence" value="ECO:0007669"/>
    <property type="project" value="TreeGrafter"/>
</dbReference>
<evidence type="ECO:0000256" key="9">
    <source>
        <dbReference type="HAMAP-Rule" id="MF_00344"/>
    </source>
</evidence>
<evidence type="ECO:0000313" key="13">
    <source>
        <dbReference type="Proteomes" id="UP000198604"/>
    </source>
</evidence>
<protein>
    <recommendedName>
        <fullName evidence="9">GMP synthase [glutamine-hydrolyzing]</fullName>
        <ecNumber evidence="9">6.3.5.2</ecNumber>
    </recommendedName>
    <alternativeName>
        <fullName evidence="9">GMP synthetase</fullName>
    </alternativeName>
    <alternativeName>
        <fullName evidence="9">Glutamine amidotransferase</fullName>
    </alternativeName>
</protein>
<dbReference type="PROSITE" id="PS51273">
    <property type="entry name" value="GATASE_TYPE_1"/>
    <property type="match status" value="1"/>
</dbReference>
<evidence type="ECO:0000256" key="1">
    <source>
        <dbReference type="ARBA" id="ARBA00002332"/>
    </source>
</evidence>
<proteinExistence type="inferred from homology"/>
<keyword evidence="5 9" id="KW-0332">GMP biosynthesis</keyword>
<accession>A0A0E4H3W8</accession>
<comment type="subunit">
    <text evidence="9">Homodimer.</text>
</comment>
<dbReference type="PANTHER" id="PTHR11922:SF2">
    <property type="entry name" value="GMP SYNTHASE [GLUTAMINE-HYDROLYZING]"/>
    <property type="match status" value="1"/>
</dbReference>
<dbReference type="CDD" id="cd01742">
    <property type="entry name" value="GATase1_GMP_Synthase"/>
    <property type="match status" value="1"/>
</dbReference>
<dbReference type="RefSeq" id="WP_093650078.1">
    <property type="nucleotide sequence ID" value="NZ_CTEN01000002.1"/>
</dbReference>
<dbReference type="FunFam" id="3.40.50.880:FF:000001">
    <property type="entry name" value="GMP synthase [glutamine-hydrolyzing]"/>
    <property type="match status" value="1"/>
</dbReference>
<dbReference type="FunFam" id="3.30.300.10:FF:000002">
    <property type="entry name" value="GMP synthase [glutamine-hydrolyzing]"/>
    <property type="match status" value="1"/>
</dbReference>
<dbReference type="SUPFAM" id="SSF52402">
    <property type="entry name" value="Adenine nucleotide alpha hydrolases-like"/>
    <property type="match status" value="1"/>
</dbReference>
<dbReference type="PRINTS" id="PR00099">
    <property type="entry name" value="CPSGATASE"/>
</dbReference>
<evidence type="ECO:0000256" key="8">
    <source>
        <dbReference type="ARBA" id="ARBA00022962"/>
    </source>
</evidence>
<dbReference type="InterPro" id="IPR017926">
    <property type="entry name" value="GATASE"/>
</dbReference>
<keyword evidence="6 9" id="KW-0658">Purine biosynthesis</keyword>
<dbReference type="GO" id="GO:0003921">
    <property type="term" value="F:GMP synthase activity"/>
    <property type="evidence" value="ECO:0007669"/>
    <property type="project" value="InterPro"/>
</dbReference>
<dbReference type="HAMAP" id="MF_00344">
    <property type="entry name" value="GMP_synthase"/>
    <property type="match status" value="1"/>
</dbReference>
<organism evidence="12 13">
    <name type="scientific">Streptococcus varani</name>
    <dbReference type="NCBI Taxonomy" id="1608583"/>
    <lineage>
        <taxon>Bacteria</taxon>
        <taxon>Bacillati</taxon>
        <taxon>Bacillota</taxon>
        <taxon>Bacilli</taxon>
        <taxon>Lactobacillales</taxon>
        <taxon>Streptococcaceae</taxon>
        <taxon>Streptococcus</taxon>
    </lineage>
</organism>
<dbReference type="PROSITE" id="PS51553">
    <property type="entry name" value="GMPS_ATP_PPASE"/>
    <property type="match status" value="1"/>
</dbReference>
<comment type="pathway">
    <text evidence="2 9">Purine metabolism; GMP biosynthesis; GMP from XMP (L-Gln route): step 1/1.</text>
</comment>
<dbReference type="Pfam" id="PF02540">
    <property type="entry name" value="NAD_synthase"/>
    <property type="match status" value="1"/>
</dbReference>
<evidence type="ECO:0000256" key="3">
    <source>
        <dbReference type="ARBA" id="ARBA00022598"/>
    </source>
</evidence>
<feature type="active site" description="Nucleophile" evidence="9">
    <location>
        <position position="85"/>
    </location>
</feature>
<evidence type="ECO:0000256" key="2">
    <source>
        <dbReference type="ARBA" id="ARBA00005153"/>
    </source>
</evidence>
<dbReference type="OrthoDB" id="9802219at2"/>
<keyword evidence="3 9" id="KW-0436">Ligase</keyword>
<dbReference type="Gene3D" id="3.30.300.10">
    <property type="match status" value="1"/>
</dbReference>
<evidence type="ECO:0000256" key="5">
    <source>
        <dbReference type="ARBA" id="ARBA00022749"/>
    </source>
</evidence>
<feature type="domain" description="GMPS ATP-PPase" evidence="11">
    <location>
        <begin position="202"/>
        <end position="391"/>
    </location>
</feature>
<dbReference type="UniPathway" id="UPA00189">
    <property type="reaction ID" value="UER00296"/>
</dbReference>
<dbReference type="InterPro" id="IPR025777">
    <property type="entry name" value="GMPS_ATP_PPase_dom"/>
</dbReference>
<dbReference type="NCBIfam" id="TIGR00888">
    <property type="entry name" value="guaA_Nterm"/>
    <property type="match status" value="1"/>
</dbReference>
<name>A0A0E4H3W8_9STRE</name>
<dbReference type="FunFam" id="3.40.50.620:FF:000001">
    <property type="entry name" value="GMP synthase [glutamine-hydrolyzing]"/>
    <property type="match status" value="1"/>
</dbReference>
<evidence type="ECO:0000259" key="11">
    <source>
        <dbReference type="PROSITE" id="PS51553"/>
    </source>
</evidence>
<dbReference type="Gene3D" id="3.40.50.620">
    <property type="entry name" value="HUPs"/>
    <property type="match status" value="1"/>
</dbReference>
<dbReference type="STRING" id="1608583.BN1356_00746"/>
<evidence type="ECO:0000256" key="4">
    <source>
        <dbReference type="ARBA" id="ARBA00022741"/>
    </source>
</evidence>
<keyword evidence="7 9" id="KW-0067">ATP-binding</keyword>
<feature type="active site" evidence="9">
    <location>
        <position position="175"/>
    </location>
</feature>
<dbReference type="Pfam" id="PF00117">
    <property type="entry name" value="GATase"/>
    <property type="match status" value="1"/>
</dbReference>
<evidence type="ECO:0000256" key="6">
    <source>
        <dbReference type="ARBA" id="ARBA00022755"/>
    </source>
</evidence>
<dbReference type="SUPFAM" id="SSF52317">
    <property type="entry name" value="Class I glutamine amidotransferase-like"/>
    <property type="match status" value="1"/>
</dbReference>
<dbReference type="PRINTS" id="PR00096">
    <property type="entry name" value="GATASE"/>
</dbReference>
<dbReference type="PRINTS" id="PR00097">
    <property type="entry name" value="ANTSNTHASEII"/>
</dbReference>
<dbReference type="InterPro" id="IPR004739">
    <property type="entry name" value="GMP_synth_GATase"/>
</dbReference>
<dbReference type="Pfam" id="PF00958">
    <property type="entry name" value="GMP_synt_C"/>
    <property type="match status" value="1"/>
</dbReference>
<comment type="catalytic activity">
    <reaction evidence="9">
        <text>XMP + L-glutamine + ATP + H2O = GMP + L-glutamate + AMP + diphosphate + 2 H(+)</text>
        <dbReference type="Rhea" id="RHEA:11680"/>
        <dbReference type="ChEBI" id="CHEBI:15377"/>
        <dbReference type="ChEBI" id="CHEBI:15378"/>
        <dbReference type="ChEBI" id="CHEBI:29985"/>
        <dbReference type="ChEBI" id="CHEBI:30616"/>
        <dbReference type="ChEBI" id="CHEBI:33019"/>
        <dbReference type="ChEBI" id="CHEBI:57464"/>
        <dbReference type="ChEBI" id="CHEBI:58115"/>
        <dbReference type="ChEBI" id="CHEBI:58359"/>
        <dbReference type="ChEBI" id="CHEBI:456215"/>
        <dbReference type="EC" id="6.3.5.2"/>
    </reaction>
</comment>
<dbReference type="AlphaFoldDB" id="A0A0E4H3W8"/>
<keyword evidence="8 9" id="KW-0315">Glutamine amidotransferase</keyword>
<dbReference type="NCBIfam" id="TIGR00884">
    <property type="entry name" value="guaA_Cterm"/>
    <property type="match status" value="1"/>
</dbReference>
<gene>
    <name evidence="9 12" type="primary">guaA</name>
    <name evidence="12" type="ORF">BN1356_00746</name>
</gene>
<reference evidence="13" key="1">
    <citation type="submission" date="2015-03" db="EMBL/GenBank/DDBJ databases">
        <authorList>
            <person name="Urmite Genomes"/>
        </authorList>
    </citation>
    <scope>NUCLEOTIDE SEQUENCE [LARGE SCALE GENOMIC DNA]</scope>
    <source>
        <strain evidence="13">FF10</strain>
    </source>
</reference>
<dbReference type="InterPro" id="IPR022310">
    <property type="entry name" value="NAD/GMP_synthase"/>
</dbReference>
<dbReference type="InterPro" id="IPR001674">
    <property type="entry name" value="GMP_synth_C"/>
</dbReference>
<comment type="function">
    <text evidence="1 9">Catalyzes the synthesis of GMP from XMP.</text>
</comment>
<dbReference type="EMBL" id="CTEN01000002">
    <property type="protein sequence ID" value="CQR24399.1"/>
    <property type="molecule type" value="Genomic_DNA"/>
</dbReference>
<evidence type="ECO:0000256" key="7">
    <source>
        <dbReference type="ARBA" id="ARBA00022840"/>
    </source>
</evidence>
<dbReference type="InterPro" id="IPR029062">
    <property type="entry name" value="Class_I_gatase-like"/>
</dbReference>
<dbReference type="CDD" id="cd01997">
    <property type="entry name" value="GMP_synthase_C"/>
    <property type="match status" value="1"/>
</dbReference>
<dbReference type="GO" id="GO:0005524">
    <property type="term" value="F:ATP binding"/>
    <property type="evidence" value="ECO:0007669"/>
    <property type="project" value="UniProtKB-UniRule"/>
</dbReference>
<evidence type="ECO:0000313" key="12">
    <source>
        <dbReference type="EMBL" id="CQR24399.1"/>
    </source>
</evidence>
<dbReference type="Proteomes" id="UP000198604">
    <property type="component" value="Unassembled WGS sequence"/>
</dbReference>
<dbReference type="InterPro" id="IPR014729">
    <property type="entry name" value="Rossmann-like_a/b/a_fold"/>
</dbReference>
<dbReference type="Gene3D" id="3.40.50.880">
    <property type="match status" value="1"/>
</dbReference>
<dbReference type="SUPFAM" id="SSF54810">
    <property type="entry name" value="GMP synthetase C-terminal dimerisation domain"/>
    <property type="match status" value="1"/>
</dbReference>
<dbReference type="InterPro" id="IPR022955">
    <property type="entry name" value="GMP_synthase"/>
</dbReference>
<feature type="binding site" evidence="10">
    <location>
        <begin position="229"/>
        <end position="235"/>
    </location>
    <ligand>
        <name>ATP</name>
        <dbReference type="ChEBI" id="CHEBI:30616"/>
    </ligand>
</feature>